<accession>A0A365U7L8</accession>
<dbReference type="Proteomes" id="UP000253370">
    <property type="component" value="Unassembled WGS sequence"/>
</dbReference>
<keyword evidence="6" id="KW-1185">Reference proteome</keyword>
<organism evidence="5 6">
    <name type="scientific">Rhodosalinus halophilus</name>
    <dbReference type="NCBI Taxonomy" id="2259333"/>
    <lineage>
        <taxon>Bacteria</taxon>
        <taxon>Pseudomonadati</taxon>
        <taxon>Pseudomonadota</taxon>
        <taxon>Alphaproteobacteria</taxon>
        <taxon>Rhodobacterales</taxon>
        <taxon>Paracoccaceae</taxon>
        <taxon>Rhodosalinus</taxon>
    </lineage>
</organism>
<name>A0A365U7L8_9RHOB</name>
<dbReference type="GO" id="GO:0016757">
    <property type="term" value="F:glycosyltransferase activity"/>
    <property type="evidence" value="ECO:0007669"/>
    <property type="project" value="UniProtKB-KW"/>
</dbReference>
<dbReference type="EMBL" id="QNTQ01000010">
    <property type="protein sequence ID" value="RBI84723.1"/>
    <property type="molecule type" value="Genomic_DNA"/>
</dbReference>
<proteinExistence type="inferred from homology"/>
<evidence type="ECO:0000256" key="1">
    <source>
        <dbReference type="ARBA" id="ARBA00006739"/>
    </source>
</evidence>
<dbReference type="SUPFAM" id="SSF53448">
    <property type="entry name" value="Nucleotide-diphospho-sugar transferases"/>
    <property type="match status" value="1"/>
</dbReference>
<feature type="domain" description="Glycosyltransferase 2-like" evidence="4">
    <location>
        <begin position="21"/>
        <end position="167"/>
    </location>
</feature>
<dbReference type="PANTHER" id="PTHR43685:SF5">
    <property type="entry name" value="GLYCOSYLTRANSFERASE EPSE-RELATED"/>
    <property type="match status" value="1"/>
</dbReference>
<keyword evidence="3 5" id="KW-0808">Transferase</keyword>
<evidence type="ECO:0000313" key="6">
    <source>
        <dbReference type="Proteomes" id="UP000253370"/>
    </source>
</evidence>
<evidence type="ECO:0000256" key="2">
    <source>
        <dbReference type="ARBA" id="ARBA00022676"/>
    </source>
</evidence>
<protein>
    <submittedName>
        <fullName evidence="5">Glycosyltransferase family 2 protein</fullName>
    </submittedName>
</protein>
<evidence type="ECO:0000313" key="5">
    <source>
        <dbReference type="EMBL" id="RBI84723.1"/>
    </source>
</evidence>
<dbReference type="InterPro" id="IPR050834">
    <property type="entry name" value="Glycosyltransf_2"/>
</dbReference>
<evidence type="ECO:0000256" key="3">
    <source>
        <dbReference type="ARBA" id="ARBA00022679"/>
    </source>
</evidence>
<dbReference type="Pfam" id="PF00535">
    <property type="entry name" value="Glycos_transf_2"/>
    <property type="match status" value="1"/>
</dbReference>
<dbReference type="PANTHER" id="PTHR43685">
    <property type="entry name" value="GLYCOSYLTRANSFERASE"/>
    <property type="match status" value="1"/>
</dbReference>
<comment type="caution">
    <text evidence="5">The sequence shown here is derived from an EMBL/GenBank/DDBJ whole genome shotgun (WGS) entry which is preliminary data.</text>
</comment>
<comment type="similarity">
    <text evidence="1">Belongs to the glycosyltransferase 2 family.</text>
</comment>
<keyword evidence="2" id="KW-0328">Glycosyltransferase</keyword>
<dbReference type="AlphaFoldDB" id="A0A365U7L8"/>
<gene>
    <name evidence="5" type="ORF">DRV85_12300</name>
</gene>
<evidence type="ECO:0000259" key="4">
    <source>
        <dbReference type="Pfam" id="PF00535"/>
    </source>
</evidence>
<reference evidence="5 6" key="1">
    <citation type="submission" date="2018-07" db="EMBL/GenBank/DDBJ databases">
        <title>Rhodosalinus sp. strain E84T genomic sequence and assembly.</title>
        <authorList>
            <person name="Liu Z.-W."/>
            <person name="Lu D.-C."/>
        </authorList>
    </citation>
    <scope>NUCLEOTIDE SEQUENCE [LARGE SCALE GENOMIC DNA]</scope>
    <source>
        <strain evidence="5 6">E84</strain>
    </source>
</reference>
<dbReference type="CDD" id="cd04196">
    <property type="entry name" value="GT_2_like_d"/>
    <property type="match status" value="1"/>
</dbReference>
<dbReference type="Gene3D" id="3.90.550.10">
    <property type="entry name" value="Spore Coat Polysaccharide Biosynthesis Protein SpsA, Chain A"/>
    <property type="match status" value="1"/>
</dbReference>
<dbReference type="InterPro" id="IPR029044">
    <property type="entry name" value="Nucleotide-diphossugar_trans"/>
</dbReference>
<dbReference type="OrthoDB" id="9802649at2"/>
<sequence>MNARGSTAAAGAVAPASPHVTILMAVRNGAALLPEQLDSFARQEHRNWSLLAGDDGSTDDSRAILERFAAAGHDVRILDGPRRGAWANFLRLVQALPGHAPPGTWVAFSDQDDVWLPERLSRGLAQLPADGPPTLYCSRTWITDVRLRGRRLSAPRPRPPSFRNALVQNIASGNTILLNPAAVRLLIAASKEPEELVVHDWWVYLLITGAGGLVVHDDTPTILYRQHAGNQIGANDGMRARLRRAGMILDGTFRSWHDANIDALRRSAHRLTPENRQILDEFAALRGCWAGARVSRLARLGLYRQSRLSSLALWVAAASGRV</sequence>
<dbReference type="InterPro" id="IPR001173">
    <property type="entry name" value="Glyco_trans_2-like"/>
</dbReference>